<dbReference type="PANTHER" id="PTHR10039">
    <property type="entry name" value="AMELOGENIN"/>
    <property type="match status" value="1"/>
</dbReference>
<keyword evidence="1" id="KW-0677">Repeat</keyword>
<dbReference type="EMBL" id="JAGMUU010000020">
    <property type="protein sequence ID" value="KAH7129926.1"/>
    <property type="molecule type" value="Genomic_DNA"/>
</dbReference>
<protein>
    <recommendedName>
        <fullName evidence="3">Nephrocystin 3-like N-terminal domain-containing protein</fullName>
    </recommendedName>
</protein>
<dbReference type="SUPFAM" id="SSF52540">
    <property type="entry name" value="P-loop containing nucleoside triphosphate hydrolases"/>
    <property type="match status" value="1"/>
</dbReference>
<dbReference type="PANTHER" id="PTHR10039:SF17">
    <property type="entry name" value="FUNGAL STAND N-TERMINAL GOODBYE DOMAIN-CONTAINING PROTEIN-RELATED"/>
    <property type="match status" value="1"/>
</dbReference>
<dbReference type="InterPro" id="IPR027417">
    <property type="entry name" value="P-loop_NTPase"/>
</dbReference>
<dbReference type="AlphaFoldDB" id="A0A9P9E4P7"/>
<dbReference type="SUPFAM" id="SSF48403">
    <property type="entry name" value="Ankyrin repeat"/>
    <property type="match status" value="1"/>
</dbReference>
<dbReference type="Gene3D" id="3.40.50.300">
    <property type="entry name" value="P-loop containing nucleotide triphosphate hydrolases"/>
    <property type="match status" value="1"/>
</dbReference>
<feature type="repeat" description="ANK" evidence="2">
    <location>
        <begin position="744"/>
        <end position="776"/>
    </location>
</feature>
<dbReference type="SMART" id="SM00248">
    <property type="entry name" value="ANK"/>
    <property type="match status" value="5"/>
</dbReference>
<proteinExistence type="predicted"/>
<dbReference type="InterPro" id="IPR002110">
    <property type="entry name" value="Ankyrin_rpt"/>
</dbReference>
<evidence type="ECO:0000313" key="4">
    <source>
        <dbReference type="EMBL" id="KAH7129926.1"/>
    </source>
</evidence>
<dbReference type="Pfam" id="PF12796">
    <property type="entry name" value="Ank_2"/>
    <property type="match status" value="1"/>
</dbReference>
<reference evidence="4" key="1">
    <citation type="journal article" date="2021" name="Nat. Commun.">
        <title>Genetic determinants of endophytism in the Arabidopsis root mycobiome.</title>
        <authorList>
            <person name="Mesny F."/>
            <person name="Miyauchi S."/>
            <person name="Thiergart T."/>
            <person name="Pickel B."/>
            <person name="Atanasova L."/>
            <person name="Karlsson M."/>
            <person name="Huettel B."/>
            <person name="Barry K.W."/>
            <person name="Haridas S."/>
            <person name="Chen C."/>
            <person name="Bauer D."/>
            <person name="Andreopoulos W."/>
            <person name="Pangilinan J."/>
            <person name="LaButti K."/>
            <person name="Riley R."/>
            <person name="Lipzen A."/>
            <person name="Clum A."/>
            <person name="Drula E."/>
            <person name="Henrissat B."/>
            <person name="Kohler A."/>
            <person name="Grigoriev I.V."/>
            <person name="Martin F.M."/>
            <person name="Hacquard S."/>
        </authorList>
    </citation>
    <scope>NUCLEOTIDE SEQUENCE</scope>
    <source>
        <strain evidence="4">MPI-CAGE-AT-0021</strain>
    </source>
</reference>
<sequence length="1101" mass="124924">MAEAVGVAAAAAQFAGLSIKIIKTTKAIHDKLKDAPYIQERLHEIEDLQKLVAEVNRYPELQNPHTTSILESCVKISDRLCHVLNELNFSADDPIQERTWKAIAGMMKEEEVRALFSRLETAKSTLGAKIGLETFIQQRSVVREMRTLKLSGPAASDEDKCLRFLFQTDPALDRDGILSAKGDMTTGTCTWITSTEEYKKWARTPPHLLWISAPPGMGKTYLSIYLSTHLEDLAQDSVDVTTIFFFCDNQAQFRNTAVDILRGLIYQLIQQQKDLVNILLAYWKIQPDAIFEGHSLETLWRVFRDMIKAIRSTTVYCVLDALDECEETALSVLLRKLAQLATSDVADSKMRLIALSRRAPAQLAELFSSFVELQVDQQQAMKEDVERFVSVEVLKLARKKHIVDLPLHHHIEETFRQKSESTFLWSSFMLRELESQSLTKIESSLENLPRGLDAVYDQILSRIEPEKMDRIAEMLNWIISAPQHLPITKLCEAIGLKSTANLTREEVCLDYIKCCGHLLQTTLQETANLAEIDTKDGDAIDVESCIQRDEPLWPFEVDEPNAESFRENDEVGGKSPPHTLPYYWRLNVTFLHQSARDYLLKPSSRFKPYLVPTQKMHELVTDQLIGYLCRKDNSRETGVSGGIEHLLECYSVCFWSFHFAKLDDISELIKRHKDFFGKRSDIRRHWGTLYFRHLPKAANSRPPPILYMATELDLYNLAAWYLRSAHTLRILRPSKSLEERWGKFDETSLQLACRLGNVRFVKLLVEAGANLNPRNSGDGAPLHLAALTGRMDVFQILLASKQGKELADQEKRGRTGCGNLLKHAVFGGNEELCRLLVKNHHWDVEGGDPDDLTPLGWALARGNVDLARTFASSWQAKTDNHAFFLIGINNIRDTNAFRSTVNLLVRDWGVDLNTAVNEKGCNILCCCFQKENIRIIHTKLDTLIAFGANPAQRNCEGKTVLHCASLSFRFACLVVKTQLLEYLLRDGRLHINDGDNDKRTILTNLVSRMLYFVGKGSEKATCRRYLKYGPPALRRLLDLGADRFGGCDSKTVLTLAIKLSINEGRSNLEEADFWMYHTVIEKARDVLDNYSTVPVDLAQAM</sequence>
<dbReference type="Proteomes" id="UP000717696">
    <property type="component" value="Unassembled WGS sequence"/>
</dbReference>
<evidence type="ECO:0000256" key="2">
    <source>
        <dbReference type="PROSITE-ProRule" id="PRU00023"/>
    </source>
</evidence>
<comment type="caution">
    <text evidence="4">The sequence shown here is derived from an EMBL/GenBank/DDBJ whole genome shotgun (WGS) entry which is preliminary data.</text>
</comment>
<name>A0A9P9E4P7_9HYPO</name>
<gene>
    <name evidence="4" type="ORF">B0J13DRAFT_509293</name>
</gene>
<keyword evidence="2" id="KW-0040">ANK repeat</keyword>
<dbReference type="OrthoDB" id="20872at2759"/>
<feature type="domain" description="Nephrocystin 3-like N-terminal" evidence="3">
    <location>
        <begin position="187"/>
        <end position="357"/>
    </location>
</feature>
<evidence type="ECO:0000256" key="1">
    <source>
        <dbReference type="ARBA" id="ARBA00022737"/>
    </source>
</evidence>
<evidence type="ECO:0000259" key="3">
    <source>
        <dbReference type="Pfam" id="PF24883"/>
    </source>
</evidence>
<accession>A0A9P9E4P7</accession>
<dbReference type="PROSITE" id="PS50297">
    <property type="entry name" value="ANK_REP_REGION"/>
    <property type="match status" value="1"/>
</dbReference>
<evidence type="ECO:0000313" key="5">
    <source>
        <dbReference type="Proteomes" id="UP000717696"/>
    </source>
</evidence>
<dbReference type="InterPro" id="IPR056884">
    <property type="entry name" value="NPHP3-like_N"/>
</dbReference>
<keyword evidence="5" id="KW-1185">Reference proteome</keyword>
<dbReference type="InterPro" id="IPR036770">
    <property type="entry name" value="Ankyrin_rpt-contain_sf"/>
</dbReference>
<dbReference type="Pfam" id="PF24883">
    <property type="entry name" value="NPHP3_N"/>
    <property type="match status" value="1"/>
</dbReference>
<dbReference type="Gene3D" id="1.25.40.20">
    <property type="entry name" value="Ankyrin repeat-containing domain"/>
    <property type="match status" value="2"/>
</dbReference>
<organism evidence="4 5">
    <name type="scientific">Dactylonectria estremocensis</name>
    <dbReference type="NCBI Taxonomy" id="1079267"/>
    <lineage>
        <taxon>Eukaryota</taxon>
        <taxon>Fungi</taxon>
        <taxon>Dikarya</taxon>
        <taxon>Ascomycota</taxon>
        <taxon>Pezizomycotina</taxon>
        <taxon>Sordariomycetes</taxon>
        <taxon>Hypocreomycetidae</taxon>
        <taxon>Hypocreales</taxon>
        <taxon>Nectriaceae</taxon>
        <taxon>Dactylonectria</taxon>
    </lineage>
</organism>
<dbReference type="PROSITE" id="PS50088">
    <property type="entry name" value="ANK_REPEAT"/>
    <property type="match status" value="1"/>
</dbReference>